<reference evidence="4" key="1">
    <citation type="journal article" date="2019" name="Int. J. Syst. Evol. Microbiol.">
        <title>The Global Catalogue of Microorganisms (GCM) 10K type strain sequencing project: providing services to taxonomists for standard genome sequencing and annotation.</title>
        <authorList>
            <consortium name="The Broad Institute Genomics Platform"/>
            <consortium name="The Broad Institute Genome Sequencing Center for Infectious Disease"/>
            <person name="Wu L."/>
            <person name="Ma J."/>
        </authorList>
    </citation>
    <scope>NUCLEOTIDE SEQUENCE [LARGE SCALE GENOMIC DNA]</scope>
    <source>
        <strain evidence="4">KCTC 52490</strain>
    </source>
</reference>
<evidence type="ECO:0000259" key="2">
    <source>
        <dbReference type="Pfam" id="PF03629"/>
    </source>
</evidence>
<dbReference type="Gene3D" id="2.60.40.10">
    <property type="entry name" value="Immunoglobulins"/>
    <property type="match status" value="1"/>
</dbReference>
<dbReference type="SUPFAM" id="SSF52266">
    <property type="entry name" value="SGNH hydrolase"/>
    <property type="match status" value="1"/>
</dbReference>
<dbReference type="CDD" id="cd00063">
    <property type="entry name" value="FN3"/>
    <property type="match status" value="1"/>
</dbReference>
<feature type="domain" description="Sialate O-acetylesterase" evidence="2">
    <location>
        <begin position="122"/>
        <end position="337"/>
    </location>
</feature>
<dbReference type="RefSeq" id="WP_381505462.1">
    <property type="nucleotide sequence ID" value="NZ_JBHUOM010000023.1"/>
</dbReference>
<dbReference type="EMBL" id="JBHUOM010000023">
    <property type="protein sequence ID" value="MFD2936562.1"/>
    <property type="molecule type" value="Genomic_DNA"/>
</dbReference>
<dbReference type="InterPro" id="IPR005181">
    <property type="entry name" value="SASA"/>
</dbReference>
<dbReference type="Proteomes" id="UP001597512">
    <property type="component" value="Unassembled WGS sequence"/>
</dbReference>
<protein>
    <submittedName>
        <fullName evidence="3">Sialate O-acetylesterase</fullName>
    </submittedName>
</protein>
<dbReference type="Gene3D" id="3.40.50.1110">
    <property type="entry name" value="SGNH hydrolase"/>
    <property type="match status" value="1"/>
</dbReference>
<name>A0ABW6APM4_9BACT</name>
<dbReference type="InterPro" id="IPR036514">
    <property type="entry name" value="SGNH_hydro_sf"/>
</dbReference>
<dbReference type="Pfam" id="PF03629">
    <property type="entry name" value="SASA"/>
    <property type="match status" value="1"/>
</dbReference>
<evidence type="ECO:0000313" key="4">
    <source>
        <dbReference type="Proteomes" id="UP001597512"/>
    </source>
</evidence>
<gene>
    <name evidence="3" type="ORF">ACFS25_22455</name>
</gene>
<keyword evidence="1" id="KW-0378">Hydrolase</keyword>
<evidence type="ECO:0000256" key="1">
    <source>
        <dbReference type="ARBA" id="ARBA00022801"/>
    </source>
</evidence>
<proteinExistence type="predicted"/>
<comment type="caution">
    <text evidence="3">The sequence shown here is derived from an EMBL/GenBank/DDBJ whole genome shotgun (WGS) entry which is preliminary data.</text>
</comment>
<sequence length="661" mass="73011">MKRLYGSIILFLYYFSATGQVVFEQLPHELQLYPRDANSQATVIISGKIDSTGYTKIGMQVVRAGILTKVISQTIEPAISSSAFSLSAIIKAEPAEYSFRVFTYKNADSTLVAERKRIVCGDVYILHGQSNALALSDFEGLYSFNFDDTYLRNATYPYGGTPAEMTWYPAKQPYASVGGFGLTLQRLILENYGIPTCVLNGAQGGTAIAALSARDPLNHANTSTFYGNLLYRAQWAGVAKQTKAIIWKQGEEDAGSGIPGYPGKFATLYNQFREDYGDARIYVAQTNILANPQDSAASLRDFQRRTKYLFKNVEAIATVGTPGYDGVHYSGLAHQRLAFEQFRQIARDIYGSTDTLQINSPDIKKTFYNTRKDSITLVFDDQMQMVWKSDTTFYNFATGAKIDYLEQKDFFYLDRQAGLVSGGSASGNRVVLGLKQPATAKALRYLPAFFFDAGSPFYDGPTLRNTRGMRAFSFDGVPIAEAIATVTTLAAKPISEKQIQLIWTASASAQVQILERADATPTNYKQIASLNGTATTYTDTNLPDMFGTYYYRLRAYSSASESVYSNVVSARPLVLGLEPSSSIVKVYPNPLASDRLLHVEADLVTFTELTIRDILGRTVKSWRGTARNILSLALDDLDTGVYVADLQTADGQLFRQKVVVR</sequence>
<dbReference type="InterPro" id="IPR036116">
    <property type="entry name" value="FN3_sf"/>
</dbReference>
<dbReference type="InterPro" id="IPR026444">
    <property type="entry name" value="Secre_tail"/>
</dbReference>
<organism evidence="3 4">
    <name type="scientific">Spirosoma flavum</name>
    <dbReference type="NCBI Taxonomy" id="2048557"/>
    <lineage>
        <taxon>Bacteria</taxon>
        <taxon>Pseudomonadati</taxon>
        <taxon>Bacteroidota</taxon>
        <taxon>Cytophagia</taxon>
        <taxon>Cytophagales</taxon>
        <taxon>Cytophagaceae</taxon>
        <taxon>Spirosoma</taxon>
    </lineage>
</organism>
<dbReference type="InterPro" id="IPR013783">
    <property type="entry name" value="Ig-like_fold"/>
</dbReference>
<dbReference type="InterPro" id="IPR003961">
    <property type="entry name" value="FN3_dom"/>
</dbReference>
<dbReference type="SUPFAM" id="SSF49265">
    <property type="entry name" value="Fibronectin type III"/>
    <property type="match status" value="1"/>
</dbReference>
<dbReference type="NCBIfam" id="TIGR04183">
    <property type="entry name" value="Por_Secre_tail"/>
    <property type="match status" value="1"/>
</dbReference>
<keyword evidence="4" id="KW-1185">Reference proteome</keyword>
<accession>A0ABW6APM4</accession>
<evidence type="ECO:0000313" key="3">
    <source>
        <dbReference type="EMBL" id="MFD2936562.1"/>
    </source>
</evidence>